<feature type="zinc finger region" description="C4-type" evidence="7">
    <location>
        <begin position="65"/>
        <end position="80"/>
    </location>
</feature>
<dbReference type="Pfam" id="PF13662">
    <property type="entry name" value="Toprim_4"/>
    <property type="match status" value="1"/>
</dbReference>
<dbReference type="PANTHER" id="PTHR30446:SF0">
    <property type="entry name" value="RECOMBINATION PROTEIN RECR"/>
    <property type="match status" value="1"/>
</dbReference>
<keyword evidence="2 7" id="KW-0227">DNA damage</keyword>
<dbReference type="GO" id="GO:0008270">
    <property type="term" value="F:zinc ion binding"/>
    <property type="evidence" value="ECO:0007669"/>
    <property type="project" value="UniProtKB-KW"/>
</dbReference>
<dbReference type="InterPro" id="IPR034137">
    <property type="entry name" value="TOPRIM_RecR"/>
</dbReference>
<dbReference type="AlphaFoldDB" id="A0AAU8A4R0"/>
<evidence type="ECO:0000256" key="1">
    <source>
        <dbReference type="ARBA" id="ARBA00022723"/>
    </source>
</evidence>
<keyword evidence="3 7" id="KW-0863">Zinc-finger</keyword>
<dbReference type="Gene3D" id="3.40.1360.10">
    <property type="match status" value="1"/>
</dbReference>
<dbReference type="PANTHER" id="PTHR30446">
    <property type="entry name" value="RECOMBINATION PROTEIN RECR"/>
    <property type="match status" value="1"/>
</dbReference>
<keyword evidence="6 7" id="KW-0234">DNA repair</keyword>
<dbReference type="InterPro" id="IPR023627">
    <property type="entry name" value="Rcmb_RecR"/>
</dbReference>
<reference evidence="9" key="1">
    <citation type="submission" date="2022-06" db="EMBL/GenBank/DDBJ databases">
        <title>New Polynucleobacter species.</title>
        <authorList>
            <person name="Hahn M.W."/>
        </authorList>
    </citation>
    <scope>NUCLEOTIDE SEQUENCE</scope>
    <source>
        <strain evidence="9">UK-FUSCHL-C3</strain>
    </source>
</reference>
<dbReference type="HAMAP" id="MF_00017">
    <property type="entry name" value="RecR"/>
    <property type="match status" value="1"/>
</dbReference>
<dbReference type="InterPro" id="IPR006171">
    <property type="entry name" value="TOPRIM_dom"/>
</dbReference>
<evidence type="ECO:0000259" key="8">
    <source>
        <dbReference type="PROSITE" id="PS50880"/>
    </source>
</evidence>
<keyword evidence="4 7" id="KW-0862">Zinc</keyword>
<dbReference type="SMART" id="SM00493">
    <property type="entry name" value="TOPRIM"/>
    <property type="match status" value="1"/>
</dbReference>
<dbReference type="GO" id="GO:0006310">
    <property type="term" value="P:DNA recombination"/>
    <property type="evidence" value="ECO:0007669"/>
    <property type="project" value="UniProtKB-UniRule"/>
</dbReference>
<evidence type="ECO:0000256" key="7">
    <source>
        <dbReference type="HAMAP-Rule" id="MF_00017"/>
    </source>
</evidence>
<dbReference type="SUPFAM" id="SSF111304">
    <property type="entry name" value="Recombination protein RecR"/>
    <property type="match status" value="1"/>
</dbReference>
<keyword evidence="5 7" id="KW-0233">DNA recombination</keyword>
<dbReference type="PROSITE" id="PS50880">
    <property type="entry name" value="TOPRIM"/>
    <property type="match status" value="1"/>
</dbReference>
<accession>A0AAU8A4R0</accession>
<protein>
    <recommendedName>
        <fullName evidence="7">Recombination protein RecR</fullName>
    </recommendedName>
</protein>
<comment type="function">
    <text evidence="7">May play a role in DNA repair. It seems to be involved in an RecBC-independent recombinational process of DNA repair. It may act with RecF and RecO.</text>
</comment>
<evidence type="ECO:0000313" key="9">
    <source>
        <dbReference type="EMBL" id="XCC58416.1"/>
    </source>
</evidence>
<evidence type="ECO:0000256" key="5">
    <source>
        <dbReference type="ARBA" id="ARBA00023172"/>
    </source>
</evidence>
<sequence length="211" mass="23137">MSRSNNRHDVPQDALARLVEALRVLPGVGPKSAQRMAYYLLQHDRNGAAVLAESLGDAVQKIGHCQRCNTFSEHALCSTCSDSRRDPALLCVVETPADQVMVEQTLSFKGQYFVLMGRISPLDGMGPKEIHFDRLLDRIEKSEFGGPVREVVLATNFTSEGEATAHYIGEILKLKGIKATRIARGIPVGGELEYVDAGTLARALLDRRSMT</sequence>
<comment type="similarity">
    <text evidence="7">Belongs to the RecR family.</text>
</comment>
<dbReference type="Pfam" id="PF21175">
    <property type="entry name" value="RecR_C"/>
    <property type="match status" value="1"/>
</dbReference>
<dbReference type="CDD" id="cd01025">
    <property type="entry name" value="TOPRIM_recR"/>
    <property type="match status" value="1"/>
</dbReference>
<organism evidence="9">
    <name type="scientific">Polynucleobacter sp. UK-FUSCHL-C3</name>
    <dbReference type="NCBI Taxonomy" id="2955208"/>
    <lineage>
        <taxon>Bacteria</taxon>
        <taxon>Pseudomonadati</taxon>
        <taxon>Pseudomonadota</taxon>
        <taxon>Betaproteobacteria</taxon>
        <taxon>Burkholderiales</taxon>
        <taxon>Burkholderiaceae</taxon>
        <taxon>Polynucleobacter</taxon>
    </lineage>
</organism>
<dbReference type="InterPro" id="IPR015967">
    <property type="entry name" value="Rcmb_RecR_Znf"/>
</dbReference>
<dbReference type="InterPro" id="IPR000093">
    <property type="entry name" value="DNA_Rcmb_RecR"/>
</dbReference>
<gene>
    <name evidence="7 9" type="primary">recR</name>
    <name evidence="9" type="ORF">NKE59_03755</name>
</gene>
<evidence type="ECO:0000256" key="3">
    <source>
        <dbReference type="ARBA" id="ARBA00022771"/>
    </source>
</evidence>
<dbReference type="NCBIfam" id="TIGR00615">
    <property type="entry name" value="recR"/>
    <property type="match status" value="1"/>
</dbReference>
<name>A0AAU8A4R0_9BURK</name>
<dbReference type="GO" id="GO:0003677">
    <property type="term" value="F:DNA binding"/>
    <property type="evidence" value="ECO:0007669"/>
    <property type="project" value="UniProtKB-UniRule"/>
</dbReference>
<dbReference type="Pfam" id="PF02132">
    <property type="entry name" value="RecR_ZnF"/>
    <property type="match status" value="1"/>
</dbReference>
<dbReference type="EMBL" id="CP099959">
    <property type="protein sequence ID" value="XCC58416.1"/>
    <property type="molecule type" value="Genomic_DNA"/>
</dbReference>
<evidence type="ECO:0000256" key="4">
    <source>
        <dbReference type="ARBA" id="ARBA00022833"/>
    </source>
</evidence>
<dbReference type="GO" id="GO:0006281">
    <property type="term" value="P:DNA repair"/>
    <property type="evidence" value="ECO:0007669"/>
    <property type="project" value="UniProtKB-UniRule"/>
</dbReference>
<evidence type="ECO:0000256" key="6">
    <source>
        <dbReference type="ARBA" id="ARBA00023204"/>
    </source>
</evidence>
<evidence type="ECO:0000256" key="2">
    <source>
        <dbReference type="ARBA" id="ARBA00022763"/>
    </source>
</evidence>
<dbReference type="Gene3D" id="1.10.8.420">
    <property type="entry name" value="RecR Domain 1"/>
    <property type="match status" value="1"/>
</dbReference>
<dbReference type="Gene3D" id="6.10.250.240">
    <property type="match status" value="1"/>
</dbReference>
<dbReference type="RefSeq" id="WP_353439644.1">
    <property type="nucleotide sequence ID" value="NZ_CP099959.1"/>
</dbReference>
<dbReference type="Pfam" id="PF21176">
    <property type="entry name" value="RecR_HhH"/>
    <property type="match status" value="1"/>
</dbReference>
<feature type="domain" description="Toprim" evidence="8">
    <location>
        <begin position="88"/>
        <end position="187"/>
    </location>
</feature>
<proteinExistence type="inferred from homology"/>
<keyword evidence="1 7" id="KW-0479">Metal-binding</keyword>